<dbReference type="OrthoDB" id="270651at2759"/>
<dbReference type="Gene3D" id="3.40.1280.10">
    <property type="match status" value="1"/>
</dbReference>
<dbReference type="GO" id="GO:0003723">
    <property type="term" value="F:RNA binding"/>
    <property type="evidence" value="ECO:0007669"/>
    <property type="project" value="InterPro"/>
</dbReference>
<dbReference type="Pfam" id="PF00588">
    <property type="entry name" value="SpoU_methylase"/>
    <property type="match status" value="1"/>
</dbReference>
<evidence type="ECO:0000256" key="1">
    <source>
        <dbReference type="ARBA" id="ARBA00022603"/>
    </source>
</evidence>
<evidence type="ECO:0000313" key="5">
    <source>
        <dbReference type="Proteomes" id="UP000886520"/>
    </source>
</evidence>
<dbReference type="SUPFAM" id="SSF75217">
    <property type="entry name" value="alpha/beta knot"/>
    <property type="match status" value="1"/>
</dbReference>
<dbReference type="InterPro" id="IPR051259">
    <property type="entry name" value="rRNA_Methyltransferase"/>
</dbReference>
<dbReference type="InterPro" id="IPR029064">
    <property type="entry name" value="Ribosomal_eL30-like_sf"/>
</dbReference>
<keyword evidence="2" id="KW-0808">Transferase</keyword>
<dbReference type="AlphaFoldDB" id="A0A9D4UEM9"/>
<evidence type="ECO:0000313" key="4">
    <source>
        <dbReference type="EMBL" id="KAI5066583.1"/>
    </source>
</evidence>
<gene>
    <name evidence="4" type="ORF">GOP47_0019207</name>
</gene>
<feature type="domain" description="tRNA/rRNA methyltransferase SpoU type" evidence="3">
    <location>
        <begin position="149"/>
        <end position="311"/>
    </location>
</feature>
<evidence type="ECO:0000259" key="3">
    <source>
        <dbReference type="Pfam" id="PF00588"/>
    </source>
</evidence>
<dbReference type="PANTHER" id="PTHR43191:SF2">
    <property type="entry name" value="RRNA METHYLTRANSFERASE 3, MITOCHONDRIAL"/>
    <property type="match status" value="1"/>
</dbReference>
<organism evidence="4 5">
    <name type="scientific">Adiantum capillus-veneris</name>
    <name type="common">Maidenhair fern</name>
    <dbReference type="NCBI Taxonomy" id="13818"/>
    <lineage>
        <taxon>Eukaryota</taxon>
        <taxon>Viridiplantae</taxon>
        <taxon>Streptophyta</taxon>
        <taxon>Embryophyta</taxon>
        <taxon>Tracheophyta</taxon>
        <taxon>Polypodiopsida</taxon>
        <taxon>Polypodiidae</taxon>
        <taxon>Polypodiales</taxon>
        <taxon>Pteridineae</taxon>
        <taxon>Pteridaceae</taxon>
        <taxon>Vittarioideae</taxon>
        <taxon>Adiantum</taxon>
    </lineage>
</organism>
<dbReference type="InterPro" id="IPR029026">
    <property type="entry name" value="tRNA_m1G_MTases_N"/>
</dbReference>
<dbReference type="PANTHER" id="PTHR43191">
    <property type="entry name" value="RRNA METHYLTRANSFERASE 3"/>
    <property type="match status" value="1"/>
</dbReference>
<dbReference type="InterPro" id="IPR029028">
    <property type="entry name" value="Alpha/beta_knot_MTases"/>
</dbReference>
<keyword evidence="1" id="KW-0489">Methyltransferase</keyword>
<accession>A0A9D4UEM9</accession>
<reference evidence="4" key="1">
    <citation type="submission" date="2021-01" db="EMBL/GenBank/DDBJ databases">
        <title>Adiantum capillus-veneris genome.</title>
        <authorList>
            <person name="Fang Y."/>
            <person name="Liao Q."/>
        </authorList>
    </citation>
    <scope>NUCLEOTIDE SEQUENCE</scope>
    <source>
        <strain evidence="4">H3</strain>
        <tissue evidence="4">Leaf</tissue>
    </source>
</reference>
<dbReference type="CDD" id="cd18095">
    <property type="entry name" value="SpoU-like_rRNA-MTase"/>
    <property type="match status" value="1"/>
</dbReference>
<dbReference type="GO" id="GO:0006396">
    <property type="term" value="P:RNA processing"/>
    <property type="evidence" value="ECO:0007669"/>
    <property type="project" value="InterPro"/>
</dbReference>
<dbReference type="Proteomes" id="UP000886520">
    <property type="component" value="Chromosome 18"/>
</dbReference>
<name>A0A9D4UEM9_ADICA</name>
<dbReference type="GO" id="GO:0032259">
    <property type="term" value="P:methylation"/>
    <property type="evidence" value="ECO:0007669"/>
    <property type="project" value="UniProtKB-KW"/>
</dbReference>
<dbReference type="EMBL" id="JABFUD020000018">
    <property type="protein sequence ID" value="KAI5066583.1"/>
    <property type="molecule type" value="Genomic_DNA"/>
</dbReference>
<dbReference type="Gene3D" id="3.30.1330.30">
    <property type="match status" value="1"/>
</dbReference>
<dbReference type="SUPFAM" id="SSF55315">
    <property type="entry name" value="L30e-like"/>
    <property type="match status" value="1"/>
</dbReference>
<sequence length="320" mass="34973">MAPSVALSDEVRLAAHVQHLSSVANPFVKHVVKLRQNSAYRYASGSLVLVGDVPLRELCDIVPSKLGKRAFIEYLFVLEGSNARASLAQFAQRVVEVTPGVMHKLSGVQSTQGCNAVGVTCLPSSFCCLERSLDNFSSLSSWCPCPQRLLVLDGIQDPGNVGTLLRTAAAFDWDGVFLLNGCCDPFNEKALRASRGACFWVPLACGKWDQLQALAKTRKMVFYAGEAQHKTDSVASNQENFDQWRKKEDQFCTSASEELGNINEESLCLILGNEGQGLSEETRAACRHVSIPMPGRFESLNVAVAGGILLYLLQKKQQKM</sequence>
<dbReference type="InterPro" id="IPR001537">
    <property type="entry name" value="SpoU_MeTrfase"/>
</dbReference>
<keyword evidence="5" id="KW-1185">Reference proteome</keyword>
<proteinExistence type="predicted"/>
<dbReference type="FunFam" id="3.40.1280.10:FF:000027">
    <property type="entry name" value="Putative tRNA/rRNA methyltransferase YsgA"/>
    <property type="match status" value="1"/>
</dbReference>
<evidence type="ECO:0000256" key="2">
    <source>
        <dbReference type="ARBA" id="ARBA00022679"/>
    </source>
</evidence>
<protein>
    <recommendedName>
        <fullName evidence="3">tRNA/rRNA methyltransferase SpoU type domain-containing protein</fullName>
    </recommendedName>
</protein>
<dbReference type="GO" id="GO:0008173">
    <property type="term" value="F:RNA methyltransferase activity"/>
    <property type="evidence" value="ECO:0007669"/>
    <property type="project" value="InterPro"/>
</dbReference>
<comment type="caution">
    <text evidence="4">The sequence shown here is derived from an EMBL/GenBank/DDBJ whole genome shotgun (WGS) entry which is preliminary data.</text>
</comment>